<gene>
    <name evidence="2" type="ORF">EDE15_0167</name>
</gene>
<feature type="transmembrane region" description="Helical" evidence="1">
    <location>
        <begin position="159"/>
        <end position="179"/>
    </location>
</feature>
<keyword evidence="3" id="KW-1185">Reference proteome</keyword>
<proteinExistence type="predicted"/>
<protein>
    <submittedName>
        <fullName evidence="2">ABC-2 family transporter</fullName>
    </submittedName>
</protein>
<feature type="transmembrane region" description="Helical" evidence="1">
    <location>
        <begin position="47"/>
        <end position="69"/>
    </location>
</feature>
<keyword evidence="1" id="KW-0812">Transmembrane</keyword>
<dbReference type="OrthoDB" id="128948at2"/>
<name>A0A428MCW4_9BACT</name>
<feature type="transmembrane region" description="Helical" evidence="1">
    <location>
        <begin position="98"/>
        <end position="122"/>
    </location>
</feature>
<feature type="transmembrane region" description="Helical" evidence="1">
    <location>
        <begin position="199"/>
        <end position="220"/>
    </location>
</feature>
<feature type="transmembrane region" description="Helical" evidence="1">
    <location>
        <begin position="128"/>
        <end position="152"/>
    </location>
</feature>
<organism evidence="2 3">
    <name type="scientific">Edaphobacter aggregans</name>
    <dbReference type="NCBI Taxonomy" id="570835"/>
    <lineage>
        <taxon>Bacteria</taxon>
        <taxon>Pseudomonadati</taxon>
        <taxon>Acidobacteriota</taxon>
        <taxon>Terriglobia</taxon>
        <taxon>Terriglobales</taxon>
        <taxon>Acidobacteriaceae</taxon>
        <taxon>Edaphobacter</taxon>
    </lineage>
</organism>
<reference evidence="2 3" key="1">
    <citation type="submission" date="2018-12" db="EMBL/GenBank/DDBJ databases">
        <title>Sequencing of bacterial isolates from soil warming experiment in Harvard Forest, Massachusetts, USA.</title>
        <authorList>
            <person name="Deangelis K."/>
        </authorList>
    </citation>
    <scope>NUCLEOTIDE SEQUENCE [LARGE SCALE GENOMIC DNA]</scope>
    <source>
        <strain evidence="2 3">EB153</strain>
    </source>
</reference>
<dbReference type="AlphaFoldDB" id="A0A428MCW4"/>
<accession>A0A428MCW4</accession>
<evidence type="ECO:0000256" key="1">
    <source>
        <dbReference type="SAM" id="Phobius"/>
    </source>
</evidence>
<keyword evidence="1" id="KW-0472">Membrane</keyword>
<evidence type="ECO:0000313" key="3">
    <source>
        <dbReference type="Proteomes" id="UP000269669"/>
    </source>
</evidence>
<sequence length="228" mass="25004">MKSPRTNYAMVRTLILKDWYLNRWLILGSIPVGLASLAIVLTGKQVAFLLSIIFLCMVIIGVGAQLATVTTINERKEQTLAFIISLPVSWREYTAAKILANLIIFLIPWFIVSAGALLVLLLPGATHGLIPFTAIMAVEMLVTTCLIIAAGVITESQAWVTVAIVCSSLGINILGYVFAHLRGISAYMFGMQVRWTATAWTVLIAEVLMVPLLLGMTFYIQSRKADFL</sequence>
<feature type="transmembrane region" description="Helical" evidence="1">
    <location>
        <begin position="21"/>
        <end position="41"/>
    </location>
</feature>
<comment type="caution">
    <text evidence="2">The sequence shown here is derived from an EMBL/GenBank/DDBJ whole genome shotgun (WGS) entry which is preliminary data.</text>
</comment>
<dbReference type="RefSeq" id="WP_125483535.1">
    <property type="nucleotide sequence ID" value="NZ_RSDW01000001.1"/>
</dbReference>
<evidence type="ECO:0000313" key="2">
    <source>
        <dbReference type="EMBL" id="RSL14705.1"/>
    </source>
</evidence>
<dbReference type="EMBL" id="RSDW01000001">
    <property type="protein sequence ID" value="RSL14705.1"/>
    <property type="molecule type" value="Genomic_DNA"/>
</dbReference>
<keyword evidence="1" id="KW-1133">Transmembrane helix</keyword>
<dbReference type="Proteomes" id="UP000269669">
    <property type="component" value="Unassembled WGS sequence"/>
</dbReference>